<evidence type="ECO:0000256" key="2">
    <source>
        <dbReference type="SAM" id="SignalP"/>
    </source>
</evidence>
<evidence type="ECO:0000313" key="5">
    <source>
        <dbReference type="EMBL" id="KAJ0197008.1"/>
    </source>
</evidence>
<dbReference type="EMBL" id="NBSK02000007">
    <property type="protein sequence ID" value="KAJ0197008.1"/>
    <property type="molecule type" value="Genomic_DNA"/>
</dbReference>
<dbReference type="InterPro" id="IPR018289">
    <property type="entry name" value="MULE_transposase_dom"/>
</dbReference>
<dbReference type="Proteomes" id="UP000235145">
    <property type="component" value="Unassembled WGS sequence"/>
</dbReference>
<keyword evidence="6" id="KW-1185">Reference proteome</keyword>
<comment type="caution">
    <text evidence="5">The sequence shown here is derived from an EMBL/GenBank/DDBJ whole genome shotgun (WGS) entry which is preliminary data.</text>
</comment>
<sequence length="689" mass="79599">MSFCSNRVICKMSFVILCTGGSWQLVNGVEVYVRNNVKNYGLNLPPNIDHEMLLQMARSKAGVLNSHICLSFKHPELGYVMELGDETDVFQLRHVMSESKKTAHLESQCDGNCSRGRGNDTFVSDNDKEPKVGMTELQRENLFEFGEVPEIDDRRCEEKSNEGWSDDAYTQQKTVFNPWYCIPSIPDCPEPILEPGPSHSLGPNDKLIVNQTYNTKKELAFAVKFKAVREKFQIKVEKSSKSRYQVVCMQENCHWRLYACVIKGTKMFEIKTFNDEHTCSSLLIHPNHRQVNSEVVGTIIHNIMGQGSLRVWKPNDIIRDMNHASEFALGLMMGTPEESFSKLPIYFHNLKKHNPGTVAYIKTDSDDRFEHCFFAIGCAIHAFRECCRKVIIMDGAHLKGNYKGTILHAVAMDGNNQILPIGYGICPKETTDSWTWFLEKLHECIGDVEGLTMVTNRAPAIAVSIQNVFPNDQHGLCGFHLIGNIVQTFGKNKKTAILFWKLVRAYKTTEFEFYWGRLRNIRDDVATYLGQIPREKWTRAYCPTTRYDYMTSNSAESMNARTCKEIVPKNQSKTKKRTGASGSGTKATEEEQTQATKNQWQHEPENQWTQHTEQQWQQQPDNQLTQQTKHQWQQHPDNQWTKQTEHQWQQELHNQWAQETEYQPQEAPQNQWQGCTEYQWQQEPDNQWT</sequence>
<protein>
    <recommendedName>
        <fullName evidence="7">Transposase MuDR plant domain-containing protein</fullName>
    </recommendedName>
</protein>
<keyword evidence="2" id="KW-0732">Signal</keyword>
<evidence type="ECO:0000256" key="1">
    <source>
        <dbReference type="SAM" id="MobiDB-lite"/>
    </source>
</evidence>
<name>A0A9R1V0J6_LACSA</name>
<feature type="domain" description="MULE transposase" evidence="4">
    <location>
        <begin position="390"/>
        <end position="483"/>
    </location>
</feature>
<gene>
    <name evidence="5" type="ORF">LSAT_V11C700375670</name>
</gene>
<reference evidence="5 6" key="1">
    <citation type="journal article" date="2017" name="Nat. Commun.">
        <title>Genome assembly with in vitro proximity ligation data and whole-genome triplication in lettuce.</title>
        <authorList>
            <person name="Reyes-Chin-Wo S."/>
            <person name="Wang Z."/>
            <person name="Yang X."/>
            <person name="Kozik A."/>
            <person name="Arikit S."/>
            <person name="Song C."/>
            <person name="Xia L."/>
            <person name="Froenicke L."/>
            <person name="Lavelle D.O."/>
            <person name="Truco M.J."/>
            <person name="Xia R."/>
            <person name="Zhu S."/>
            <person name="Xu C."/>
            <person name="Xu H."/>
            <person name="Xu X."/>
            <person name="Cox K."/>
            <person name="Korf I."/>
            <person name="Meyers B.C."/>
            <person name="Michelmore R.W."/>
        </authorList>
    </citation>
    <scope>NUCLEOTIDE SEQUENCE [LARGE SCALE GENOMIC DNA]</scope>
    <source>
        <strain evidence="6">cv. Salinas</strain>
        <tissue evidence="5">Seedlings</tissue>
    </source>
</reference>
<proteinExistence type="predicted"/>
<evidence type="ECO:0008006" key="7">
    <source>
        <dbReference type="Google" id="ProtNLM"/>
    </source>
</evidence>
<feature type="compositionally biased region" description="Low complexity" evidence="1">
    <location>
        <begin position="607"/>
        <end position="635"/>
    </location>
</feature>
<evidence type="ECO:0000259" key="3">
    <source>
        <dbReference type="Pfam" id="PF03108"/>
    </source>
</evidence>
<feature type="region of interest" description="Disordered" evidence="1">
    <location>
        <begin position="558"/>
        <end position="689"/>
    </location>
</feature>
<organism evidence="5 6">
    <name type="scientific">Lactuca sativa</name>
    <name type="common">Garden lettuce</name>
    <dbReference type="NCBI Taxonomy" id="4236"/>
    <lineage>
        <taxon>Eukaryota</taxon>
        <taxon>Viridiplantae</taxon>
        <taxon>Streptophyta</taxon>
        <taxon>Embryophyta</taxon>
        <taxon>Tracheophyta</taxon>
        <taxon>Spermatophyta</taxon>
        <taxon>Magnoliopsida</taxon>
        <taxon>eudicotyledons</taxon>
        <taxon>Gunneridae</taxon>
        <taxon>Pentapetalae</taxon>
        <taxon>asterids</taxon>
        <taxon>campanulids</taxon>
        <taxon>Asterales</taxon>
        <taxon>Asteraceae</taxon>
        <taxon>Cichorioideae</taxon>
        <taxon>Cichorieae</taxon>
        <taxon>Lactucinae</taxon>
        <taxon>Lactuca</taxon>
    </lineage>
</organism>
<evidence type="ECO:0000259" key="4">
    <source>
        <dbReference type="Pfam" id="PF10551"/>
    </source>
</evidence>
<feature type="domain" description="Transposase MuDR plant" evidence="3">
    <location>
        <begin position="205"/>
        <end position="270"/>
    </location>
</feature>
<dbReference type="AlphaFoldDB" id="A0A9R1V0J6"/>
<feature type="chain" id="PRO_5040384186" description="Transposase MuDR plant domain-containing protein" evidence="2">
    <location>
        <begin position="29"/>
        <end position="689"/>
    </location>
</feature>
<feature type="compositionally biased region" description="Polar residues" evidence="1">
    <location>
        <begin position="636"/>
        <end position="689"/>
    </location>
</feature>
<dbReference type="PANTHER" id="PTHR31973">
    <property type="entry name" value="POLYPROTEIN, PUTATIVE-RELATED"/>
    <property type="match status" value="1"/>
</dbReference>
<accession>A0A9R1V0J6</accession>
<dbReference type="Pfam" id="PF10551">
    <property type="entry name" value="MULE"/>
    <property type="match status" value="1"/>
</dbReference>
<evidence type="ECO:0000313" key="6">
    <source>
        <dbReference type="Proteomes" id="UP000235145"/>
    </source>
</evidence>
<dbReference type="Pfam" id="PF03108">
    <property type="entry name" value="DBD_Tnp_Mut"/>
    <property type="match status" value="1"/>
</dbReference>
<dbReference type="PANTHER" id="PTHR31973:SF185">
    <property type="entry name" value="TRANSPOSASE, MUDR, PLANT, MULE TRANSPOSASE DOMAIN-CONTAINING PROTEIN"/>
    <property type="match status" value="1"/>
</dbReference>
<feature type="signal peptide" evidence="2">
    <location>
        <begin position="1"/>
        <end position="28"/>
    </location>
</feature>
<dbReference type="InterPro" id="IPR004332">
    <property type="entry name" value="Transposase_MuDR"/>
</dbReference>